<dbReference type="SUPFAM" id="SSF57667">
    <property type="entry name" value="beta-beta-alpha zinc fingers"/>
    <property type="match status" value="2"/>
</dbReference>
<evidence type="ECO:0000256" key="2">
    <source>
        <dbReference type="ARBA" id="ARBA00022723"/>
    </source>
</evidence>
<keyword evidence="13" id="KW-1185">Reference proteome</keyword>
<dbReference type="PANTHER" id="PTHR23235">
    <property type="entry name" value="KRUEPPEL-LIKE TRANSCRIPTION FACTOR"/>
    <property type="match status" value="1"/>
</dbReference>
<evidence type="ECO:0000256" key="8">
    <source>
        <dbReference type="ARBA" id="ARBA00023242"/>
    </source>
</evidence>
<evidence type="ECO:0000256" key="1">
    <source>
        <dbReference type="ARBA" id="ARBA00004123"/>
    </source>
</evidence>
<proteinExistence type="predicted"/>
<dbReference type="Pfam" id="PF00096">
    <property type="entry name" value="zf-C2H2"/>
    <property type="match status" value="3"/>
</dbReference>
<dbReference type="EMBL" id="CAAALY010259709">
    <property type="protein sequence ID" value="VEL38993.1"/>
    <property type="molecule type" value="Genomic_DNA"/>
</dbReference>
<keyword evidence="2" id="KW-0479">Metal-binding</keyword>
<keyword evidence="7" id="KW-0804">Transcription</keyword>
<dbReference type="FunFam" id="3.30.160.60:FF:000710">
    <property type="entry name" value="Zinc finger protein 768"/>
    <property type="match status" value="1"/>
</dbReference>
<keyword evidence="5" id="KW-0862">Zinc</keyword>
<dbReference type="FunFam" id="3.30.160.60:FF:000112">
    <property type="entry name" value="Mds1 and evi1 complex locus protein"/>
    <property type="match status" value="1"/>
</dbReference>
<dbReference type="GO" id="GO:0000978">
    <property type="term" value="F:RNA polymerase II cis-regulatory region sequence-specific DNA binding"/>
    <property type="evidence" value="ECO:0007669"/>
    <property type="project" value="TreeGrafter"/>
</dbReference>
<dbReference type="PANTHER" id="PTHR23235:SF120">
    <property type="entry name" value="KRUPPEL-LIKE FACTOR 15"/>
    <property type="match status" value="1"/>
</dbReference>
<evidence type="ECO:0000256" key="6">
    <source>
        <dbReference type="ARBA" id="ARBA00023015"/>
    </source>
</evidence>
<keyword evidence="4 9" id="KW-0863">Zinc-finger</keyword>
<dbReference type="PROSITE" id="PS50157">
    <property type="entry name" value="ZINC_FINGER_C2H2_2"/>
    <property type="match status" value="3"/>
</dbReference>
<feature type="domain" description="C2H2-type" evidence="11">
    <location>
        <begin position="91"/>
        <end position="118"/>
    </location>
</feature>
<evidence type="ECO:0000256" key="3">
    <source>
        <dbReference type="ARBA" id="ARBA00022737"/>
    </source>
</evidence>
<dbReference type="GO" id="GO:0000981">
    <property type="term" value="F:DNA-binding transcription factor activity, RNA polymerase II-specific"/>
    <property type="evidence" value="ECO:0007669"/>
    <property type="project" value="TreeGrafter"/>
</dbReference>
<name>A0A3S5BAW7_9PLAT</name>
<keyword evidence="3" id="KW-0677">Repeat</keyword>
<dbReference type="InterPro" id="IPR036236">
    <property type="entry name" value="Znf_C2H2_sf"/>
</dbReference>
<dbReference type="Gene3D" id="3.30.160.60">
    <property type="entry name" value="Classic Zinc Finger"/>
    <property type="match status" value="3"/>
</dbReference>
<gene>
    <name evidence="12" type="ORF">PXEA_LOCUS32433</name>
</gene>
<comment type="caution">
    <text evidence="12">The sequence shown here is derived from an EMBL/GenBank/DDBJ whole genome shotgun (WGS) entry which is preliminary data.</text>
</comment>
<protein>
    <recommendedName>
        <fullName evidence="11">C2H2-type domain-containing protein</fullName>
    </recommendedName>
</protein>
<evidence type="ECO:0000256" key="7">
    <source>
        <dbReference type="ARBA" id="ARBA00023163"/>
    </source>
</evidence>
<evidence type="ECO:0000313" key="12">
    <source>
        <dbReference type="EMBL" id="VEL38993.1"/>
    </source>
</evidence>
<reference evidence="12" key="1">
    <citation type="submission" date="2018-11" db="EMBL/GenBank/DDBJ databases">
        <authorList>
            <consortium name="Pathogen Informatics"/>
        </authorList>
    </citation>
    <scope>NUCLEOTIDE SEQUENCE</scope>
</reference>
<accession>A0A3S5BAW7</accession>
<sequence length="197" mass="22300">MLPRADPRPAHCVETLISAPDFVPDGLLARRTGCPAWRPQPPPPPPRRIPASSADSDDEAVRPRPSLETGAAADSEEAESDRESGLRRERYHCQFCGKMFPRSANLTRHIRTHTGEQPYRCAYCPRCFSISSNLQRHIRNIHQKERPFHCSVCMKRFGQRANLERHVRNHLVASTGLRPTGARADRRLRAGDLSTHK</sequence>
<dbReference type="GO" id="GO:0005634">
    <property type="term" value="C:nucleus"/>
    <property type="evidence" value="ECO:0007669"/>
    <property type="project" value="UniProtKB-SubCell"/>
</dbReference>
<evidence type="ECO:0000259" key="11">
    <source>
        <dbReference type="PROSITE" id="PS50157"/>
    </source>
</evidence>
<feature type="region of interest" description="Disordered" evidence="10">
    <location>
        <begin position="31"/>
        <end position="86"/>
    </location>
</feature>
<dbReference type="PROSITE" id="PS00028">
    <property type="entry name" value="ZINC_FINGER_C2H2_1"/>
    <property type="match status" value="3"/>
</dbReference>
<evidence type="ECO:0000256" key="5">
    <source>
        <dbReference type="ARBA" id="ARBA00022833"/>
    </source>
</evidence>
<dbReference type="FunFam" id="3.30.160.60:FF:001289">
    <property type="entry name" value="Zinc finger protein 574"/>
    <property type="match status" value="1"/>
</dbReference>
<dbReference type="AlphaFoldDB" id="A0A3S5BAW7"/>
<dbReference type="GO" id="GO:0008270">
    <property type="term" value="F:zinc ion binding"/>
    <property type="evidence" value="ECO:0007669"/>
    <property type="project" value="UniProtKB-KW"/>
</dbReference>
<feature type="domain" description="C2H2-type" evidence="11">
    <location>
        <begin position="119"/>
        <end position="147"/>
    </location>
</feature>
<evidence type="ECO:0000256" key="4">
    <source>
        <dbReference type="ARBA" id="ARBA00022771"/>
    </source>
</evidence>
<evidence type="ECO:0000313" key="13">
    <source>
        <dbReference type="Proteomes" id="UP000784294"/>
    </source>
</evidence>
<dbReference type="OrthoDB" id="3437960at2759"/>
<keyword evidence="8" id="KW-0539">Nucleus</keyword>
<evidence type="ECO:0000256" key="9">
    <source>
        <dbReference type="PROSITE-ProRule" id="PRU00042"/>
    </source>
</evidence>
<dbReference type="InterPro" id="IPR013087">
    <property type="entry name" value="Znf_C2H2_type"/>
</dbReference>
<keyword evidence="6" id="KW-0805">Transcription regulation</keyword>
<dbReference type="SMART" id="SM00355">
    <property type="entry name" value="ZnF_C2H2"/>
    <property type="match status" value="3"/>
</dbReference>
<organism evidence="12 13">
    <name type="scientific">Protopolystoma xenopodis</name>
    <dbReference type="NCBI Taxonomy" id="117903"/>
    <lineage>
        <taxon>Eukaryota</taxon>
        <taxon>Metazoa</taxon>
        <taxon>Spiralia</taxon>
        <taxon>Lophotrochozoa</taxon>
        <taxon>Platyhelminthes</taxon>
        <taxon>Monogenea</taxon>
        <taxon>Polyopisthocotylea</taxon>
        <taxon>Polystomatidea</taxon>
        <taxon>Polystomatidae</taxon>
        <taxon>Protopolystoma</taxon>
    </lineage>
</organism>
<feature type="domain" description="C2H2-type" evidence="11">
    <location>
        <begin position="148"/>
        <end position="179"/>
    </location>
</feature>
<dbReference type="Proteomes" id="UP000784294">
    <property type="component" value="Unassembled WGS sequence"/>
</dbReference>
<evidence type="ECO:0000256" key="10">
    <source>
        <dbReference type="SAM" id="MobiDB-lite"/>
    </source>
</evidence>
<comment type="subcellular location">
    <subcellularLocation>
        <location evidence="1">Nucleus</location>
    </subcellularLocation>
</comment>
<feature type="compositionally biased region" description="Pro residues" evidence="10">
    <location>
        <begin position="38"/>
        <end position="48"/>
    </location>
</feature>